<reference evidence="2 4" key="1">
    <citation type="journal article" date="2012" name="Nature">
        <title>Algal genomes reveal evolutionary mosaicism and the fate of nucleomorphs.</title>
        <authorList>
            <consortium name="DOE Joint Genome Institute"/>
            <person name="Curtis B.A."/>
            <person name="Tanifuji G."/>
            <person name="Burki F."/>
            <person name="Gruber A."/>
            <person name="Irimia M."/>
            <person name="Maruyama S."/>
            <person name="Arias M.C."/>
            <person name="Ball S.G."/>
            <person name="Gile G.H."/>
            <person name="Hirakawa Y."/>
            <person name="Hopkins J.F."/>
            <person name="Kuo A."/>
            <person name="Rensing S.A."/>
            <person name="Schmutz J."/>
            <person name="Symeonidi A."/>
            <person name="Elias M."/>
            <person name="Eveleigh R.J."/>
            <person name="Herman E.K."/>
            <person name="Klute M.J."/>
            <person name="Nakayama T."/>
            <person name="Obornik M."/>
            <person name="Reyes-Prieto A."/>
            <person name="Armbrust E.V."/>
            <person name="Aves S.J."/>
            <person name="Beiko R.G."/>
            <person name="Coutinho P."/>
            <person name="Dacks J.B."/>
            <person name="Durnford D.G."/>
            <person name="Fast N.M."/>
            <person name="Green B.R."/>
            <person name="Grisdale C.J."/>
            <person name="Hempel F."/>
            <person name="Henrissat B."/>
            <person name="Hoppner M.P."/>
            <person name="Ishida K."/>
            <person name="Kim E."/>
            <person name="Koreny L."/>
            <person name="Kroth P.G."/>
            <person name="Liu Y."/>
            <person name="Malik S.B."/>
            <person name="Maier U.G."/>
            <person name="McRose D."/>
            <person name="Mock T."/>
            <person name="Neilson J.A."/>
            <person name="Onodera N.T."/>
            <person name="Poole A.M."/>
            <person name="Pritham E.J."/>
            <person name="Richards T.A."/>
            <person name="Rocap G."/>
            <person name="Roy S.W."/>
            <person name="Sarai C."/>
            <person name="Schaack S."/>
            <person name="Shirato S."/>
            <person name="Slamovits C.H."/>
            <person name="Spencer D.F."/>
            <person name="Suzuki S."/>
            <person name="Worden A.Z."/>
            <person name="Zauner S."/>
            <person name="Barry K."/>
            <person name="Bell C."/>
            <person name="Bharti A.K."/>
            <person name="Crow J.A."/>
            <person name="Grimwood J."/>
            <person name="Kramer R."/>
            <person name="Lindquist E."/>
            <person name="Lucas S."/>
            <person name="Salamov A."/>
            <person name="McFadden G.I."/>
            <person name="Lane C.E."/>
            <person name="Keeling P.J."/>
            <person name="Gray M.W."/>
            <person name="Grigoriev I.V."/>
            <person name="Archibald J.M."/>
        </authorList>
    </citation>
    <scope>NUCLEOTIDE SEQUENCE</scope>
    <source>
        <strain evidence="2 4">CCMP2712</strain>
    </source>
</reference>
<protein>
    <submittedName>
        <fullName evidence="2 3">Uncharacterized protein</fullName>
    </submittedName>
</protein>
<dbReference type="KEGG" id="gtt:GUITHDRAFT_146998"/>
<keyword evidence="1" id="KW-1133">Transmembrane helix</keyword>
<feature type="transmembrane region" description="Helical" evidence="1">
    <location>
        <begin position="652"/>
        <end position="681"/>
    </location>
</feature>
<dbReference type="RefSeq" id="XP_005821652.1">
    <property type="nucleotide sequence ID" value="XM_005821595.1"/>
</dbReference>
<keyword evidence="1" id="KW-0812">Transmembrane</keyword>
<dbReference type="EMBL" id="JH993104">
    <property type="protein sequence ID" value="EKX34672.1"/>
    <property type="molecule type" value="Genomic_DNA"/>
</dbReference>
<dbReference type="Proteomes" id="UP000011087">
    <property type="component" value="Unassembled WGS sequence"/>
</dbReference>
<name>L1IF08_GUITC</name>
<feature type="transmembrane region" description="Helical" evidence="1">
    <location>
        <begin position="759"/>
        <end position="778"/>
    </location>
</feature>
<keyword evidence="1" id="KW-0472">Membrane</keyword>
<evidence type="ECO:0000313" key="2">
    <source>
        <dbReference type="EMBL" id="EKX34672.1"/>
    </source>
</evidence>
<dbReference type="AlphaFoldDB" id="L1IF08"/>
<gene>
    <name evidence="2" type="ORF">GUITHDRAFT_146998</name>
</gene>
<sequence length="962" mass="110157">MPLKDYECFPVAPPSYPLELSSFIPDTITSCFLPDRVSNPCSRRRHGRTDQDLPEDEAKKQRMNAIQNSFADSTSEIASFSSDRHKSFHAFFSFPNLNVFQSENRRIEMEQMNLLRSLKVQQSYQTKSSTLDPPRNPVAQKAYDEMLWGLGMIGCQEFLVQASKNLSLSQLGRDQKRLEEVHETLNEKLQEDLLDVDDSLQAMVQRLRLLTGKTKGKKDVQMLHALEAREELKEMCKDLRPTDLHELARMERAWQYKIMAPIRRTWFEDMRARAGLSDKKTPRRSIRRTTFRYLSRPIEKDWSMKKFLFIIYTILSFIFTLYSQIATLTTLCSVAYICPDTANVMPIVAPPLAYRQASSYYETKLDSYYPYLQQTCAFSSSGCTAPGYKVQWPYMETERGSVGVPKEITSSCSLETGIFDYLWDPFDRTFRHGFYSCSKSVIPLQLPSNTTGQVASLHFDAEWYNQNRRSTEECFRKNFPNDRSPQTVLTRMSRDSADYLKLELCIAGSNVANGPQTCPCGYPTHWPLNLFYYGEDKLRVCAADQVKQTFEDGIQCTSDDFCSTKKCEIAFPDQQPLSTSSLYGCYFSSPTASSQTDLLYNKCGLSSTSTLAEISDQFAKVYKDKSLRSPLDSRFSSRTLLLLLFLIKEGGVLTAILVILIILLALGSLLLLPAIVLFLVYKLCPFWGCEIWIFCCTTCQNESIAKLNWQFVVDELLNVVYYNLRVLWNLCKNFSTMYRMTKLSYQIKSSRLNASVQELYLKLASMVNLVFNIVVIFLTDSSSGKSLLIISSILQTLTIFLVVNHENEWLSTIASALKDNNEHRLSKFEFALMVSKIMEDFLQDDISYNWVEHLRSSHPLLPVGEGGLMKDEIQEDEEKDQLFYWPTPASQLMPSSWIEYQEYIPAFRKPTVSLASVQEGDIGPWRRNGGVETSADVCLEVIQSRLAMQNTMMDAGWQYGLA</sequence>
<evidence type="ECO:0000256" key="1">
    <source>
        <dbReference type="SAM" id="Phobius"/>
    </source>
</evidence>
<dbReference type="GeneID" id="17291450"/>
<dbReference type="HOGENOM" id="CLU_307468_0_0_1"/>
<reference evidence="3" key="3">
    <citation type="submission" date="2015-06" db="UniProtKB">
        <authorList>
            <consortium name="EnsemblProtists"/>
        </authorList>
    </citation>
    <scope>IDENTIFICATION</scope>
</reference>
<organism evidence="2">
    <name type="scientific">Guillardia theta (strain CCMP2712)</name>
    <name type="common">Cryptophyte</name>
    <dbReference type="NCBI Taxonomy" id="905079"/>
    <lineage>
        <taxon>Eukaryota</taxon>
        <taxon>Cryptophyceae</taxon>
        <taxon>Pyrenomonadales</taxon>
        <taxon>Geminigeraceae</taxon>
        <taxon>Guillardia</taxon>
    </lineage>
</organism>
<keyword evidence="4" id="KW-1185">Reference proteome</keyword>
<proteinExistence type="predicted"/>
<dbReference type="EnsemblProtists" id="EKX34672">
    <property type="protein sequence ID" value="EKX34672"/>
    <property type="gene ID" value="GUITHDRAFT_146998"/>
</dbReference>
<dbReference type="OrthoDB" id="10680484at2759"/>
<evidence type="ECO:0000313" key="3">
    <source>
        <dbReference type="EnsemblProtists" id="EKX34672"/>
    </source>
</evidence>
<evidence type="ECO:0000313" key="4">
    <source>
        <dbReference type="Proteomes" id="UP000011087"/>
    </source>
</evidence>
<accession>L1IF08</accession>
<reference evidence="4" key="2">
    <citation type="submission" date="2012-11" db="EMBL/GenBank/DDBJ databases">
        <authorList>
            <person name="Kuo A."/>
            <person name="Curtis B.A."/>
            <person name="Tanifuji G."/>
            <person name="Burki F."/>
            <person name="Gruber A."/>
            <person name="Irimia M."/>
            <person name="Maruyama S."/>
            <person name="Arias M.C."/>
            <person name="Ball S.G."/>
            <person name="Gile G.H."/>
            <person name="Hirakawa Y."/>
            <person name="Hopkins J.F."/>
            <person name="Rensing S.A."/>
            <person name="Schmutz J."/>
            <person name="Symeonidi A."/>
            <person name="Elias M."/>
            <person name="Eveleigh R.J."/>
            <person name="Herman E.K."/>
            <person name="Klute M.J."/>
            <person name="Nakayama T."/>
            <person name="Obornik M."/>
            <person name="Reyes-Prieto A."/>
            <person name="Armbrust E.V."/>
            <person name="Aves S.J."/>
            <person name="Beiko R.G."/>
            <person name="Coutinho P."/>
            <person name="Dacks J.B."/>
            <person name="Durnford D.G."/>
            <person name="Fast N.M."/>
            <person name="Green B.R."/>
            <person name="Grisdale C."/>
            <person name="Hempe F."/>
            <person name="Henrissat B."/>
            <person name="Hoppner M.P."/>
            <person name="Ishida K.-I."/>
            <person name="Kim E."/>
            <person name="Koreny L."/>
            <person name="Kroth P.G."/>
            <person name="Liu Y."/>
            <person name="Malik S.-B."/>
            <person name="Maier U.G."/>
            <person name="McRose D."/>
            <person name="Mock T."/>
            <person name="Neilson J.A."/>
            <person name="Onodera N.T."/>
            <person name="Poole A.M."/>
            <person name="Pritham E.J."/>
            <person name="Richards T.A."/>
            <person name="Rocap G."/>
            <person name="Roy S.W."/>
            <person name="Sarai C."/>
            <person name="Schaack S."/>
            <person name="Shirato S."/>
            <person name="Slamovits C.H."/>
            <person name="Spencer D.F."/>
            <person name="Suzuki S."/>
            <person name="Worden A.Z."/>
            <person name="Zauner S."/>
            <person name="Barry K."/>
            <person name="Bell C."/>
            <person name="Bharti A.K."/>
            <person name="Crow J.A."/>
            <person name="Grimwood J."/>
            <person name="Kramer R."/>
            <person name="Lindquist E."/>
            <person name="Lucas S."/>
            <person name="Salamov A."/>
            <person name="McFadden G.I."/>
            <person name="Lane C.E."/>
            <person name="Keeling P.J."/>
            <person name="Gray M.W."/>
            <person name="Grigoriev I.V."/>
            <person name="Archibald J.M."/>
        </authorList>
    </citation>
    <scope>NUCLEOTIDE SEQUENCE</scope>
    <source>
        <strain evidence="4">CCMP2712</strain>
    </source>
</reference>
<dbReference type="PaxDb" id="55529-EKX34672"/>